<dbReference type="AlphaFoldDB" id="A0A0L6ZA59"/>
<dbReference type="PATRIC" id="fig|1121318.3.peg.1965"/>
<dbReference type="SUPFAM" id="SSF48452">
    <property type="entry name" value="TPR-like"/>
    <property type="match status" value="1"/>
</dbReference>
<dbReference type="InterPro" id="IPR019734">
    <property type="entry name" value="TPR_rpt"/>
</dbReference>
<evidence type="ECO:0000313" key="3">
    <source>
        <dbReference type="Proteomes" id="UP000037043"/>
    </source>
</evidence>
<reference evidence="3" key="1">
    <citation type="submission" date="2015-08" db="EMBL/GenBank/DDBJ databases">
        <title>Genome sequence of the strict anaerobe Clostridium homopropionicum LuHBu1 (DSM 5847T).</title>
        <authorList>
            <person name="Poehlein A."/>
            <person name="Beck M."/>
            <person name="Schiel-Bengelsdorf B."/>
            <person name="Bengelsdorf F.R."/>
            <person name="Daniel R."/>
            <person name="Duerre P."/>
        </authorList>
    </citation>
    <scope>NUCLEOTIDE SEQUENCE [LARGE SCALE GENOMIC DNA]</scope>
    <source>
        <strain evidence="3">DSM 5847</strain>
    </source>
</reference>
<name>A0A0L6ZA59_9CLOT</name>
<keyword evidence="1" id="KW-1133">Transmembrane helix</keyword>
<dbReference type="Pfam" id="PF13181">
    <property type="entry name" value="TPR_8"/>
    <property type="match status" value="1"/>
</dbReference>
<proteinExistence type="predicted"/>
<evidence type="ECO:0000313" key="2">
    <source>
        <dbReference type="EMBL" id="KOA19856.1"/>
    </source>
</evidence>
<dbReference type="EMBL" id="LHUR01000022">
    <property type="protein sequence ID" value="KOA19856.1"/>
    <property type="molecule type" value="Genomic_DNA"/>
</dbReference>
<keyword evidence="1" id="KW-0812">Transmembrane</keyword>
<dbReference type="Proteomes" id="UP000037043">
    <property type="component" value="Unassembled WGS sequence"/>
</dbReference>
<dbReference type="InterPro" id="IPR011990">
    <property type="entry name" value="TPR-like_helical_dom_sf"/>
</dbReference>
<accession>A0A0L6ZA59</accession>
<evidence type="ECO:0000256" key="1">
    <source>
        <dbReference type="SAM" id="Phobius"/>
    </source>
</evidence>
<gene>
    <name evidence="2" type="ORF">CLHOM_19450</name>
</gene>
<feature type="transmembrane region" description="Helical" evidence="1">
    <location>
        <begin position="183"/>
        <end position="200"/>
    </location>
</feature>
<dbReference type="SMART" id="SM00028">
    <property type="entry name" value="TPR"/>
    <property type="match status" value="4"/>
</dbReference>
<comment type="caution">
    <text evidence="2">The sequence shown here is derived from an EMBL/GenBank/DDBJ whole genome shotgun (WGS) entry which is preliminary data.</text>
</comment>
<keyword evidence="3" id="KW-1185">Reference proteome</keyword>
<sequence>MDKARKLYTKALNKYQDGLIDEAMDICEEAISISIKNTAAINLKGLLYYFKGDLESAKALWKLNYEVNEDGVAKKYIHGLKEDEERFSLYTSAVSLINSLKIKEAIKLLDRCKESDYNCINVSNALVACFINIGQYENAVEYVNKVLELDCKNEIANKNMKSLVKNGISRKEFKKASHNNTKFLLALVSIVLLCTIGVLGRNEIKNRIINNGKNNLEAFTNMNLTKSIPTNTIDVSKDTKEETLKKVTTKTESNITKNNTPEIDKGIKYYYINGKDELLVNRNIEKAIDNFNKAYAYGDDKYLYPDIVYFLGVSYEQKNDIENSYKFYREYMTKYPKGNYEAEILYRLVNIYKDKDLNKAKEYAAVIANEYTDSQYNNSIVKTIINR</sequence>
<keyword evidence="1" id="KW-0472">Membrane</keyword>
<dbReference type="Pfam" id="PF13174">
    <property type="entry name" value="TPR_6"/>
    <property type="match status" value="1"/>
</dbReference>
<dbReference type="RefSeq" id="WP_052221482.1">
    <property type="nucleotide sequence ID" value="NZ_LHUR01000022.1"/>
</dbReference>
<organism evidence="2 3">
    <name type="scientific">Clostridium homopropionicum DSM 5847</name>
    <dbReference type="NCBI Taxonomy" id="1121318"/>
    <lineage>
        <taxon>Bacteria</taxon>
        <taxon>Bacillati</taxon>
        <taxon>Bacillota</taxon>
        <taxon>Clostridia</taxon>
        <taxon>Eubacteriales</taxon>
        <taxon>Clostridiaceae</taxon>
        <taxon>Clostridium</taxon>
    </lineage>
</organism>
<dbReference type="Gene3D" id="1.25.40.10">
    <property type="entry name" value="Tetratricopeptide repeat domain"/>
    <property type="match status" value="3"/>
</dbReference>
<protein>
    <submittedName>
        <fullName evidence="2">Tetratricopeptide repeat protein</fullName>
    </submittedName>
</protein>
<dbReference type="STRING" id="36844.SAMN04488501_10247"/>